<dbReference type="AlphaFoldDB" id="A0A975TBJ0"/>
<reference evidence="1" key="1">
    <citation type="submission" date="2017-04" db="EMBL/GenBank/DDBJ databases">
        <title>Genome deletions in a multicellular cyanobacterial endosymbiont for morphological adaptation in marine diatoms.</title>
        <authorList>
            <person name="Wang Y."/>
            <person name="Gao H."/>
            <person name="Li R."/>
            <person name="Xu X."/>
        </authorList>
    </citation>
    <scope>NUCLEOTIDE SEQUENCE</scope>
    <source>
        <strain evidence="1">FACHB 800</strain>
    </source>
</reference>
<sequence length="47" mass="5536">MELEITYEQVTKPYDKYTVGTFVEEAAGHHRNRWNSLIHSLPSLINF</sequence>
<accession>A0A975TBJ0</accession>
<protein>
    <submittedName>
        <fullName evidence="1">Uncharacterized protein</fullName>
    </submittedName>
</protein>
<proteinExistence type="predicted"/>
<keyword evidence="2" id="KW-1185">Reference proteome</keyword>
<dbReference type="EMBL" id="CP021056">
    <property type="protein sequence ID" value="QXE25022.1"/>
    <property type="molecule type" value="Genomic_DNA"/>
</dbReference>
<dbReference type="KEGG" id="rsin:B6N60_03732"/>
<dbReference type="Proteomes" id="UP000683511">
    <property type="component" value="Chromosome"/>
</dbReference>
<name>A0A975TBJ0_9NOST</name>
<gene>
    <name evidence="1" type="ORF">B6N60_03732</name>
</gene>
<organism evidence="1 2">
    <name type="scientific">Richelia sinica FACHB-800</name>
    <dbReference type="NCBI Taxonomy" id="1357546"/>
    <lineage>
        <taxon>Bacteria</taxon>
        <taxon>Bacillati</taxon>
        <taxon>Cyanobacteriota</taxon>
        <taxon>Cyanophyceae</taxon>
        <taxon>Nostocales</taxon>
        <taxon>Nostocaceae</taxon>
        <taxon>Richelia</taxon>
    </lineage>
</organism>
<evidence type="ECO:0000313" key="2">
    <source>
        <dbReference type="Proteomes" id="UP000683511"/>
    </source>
</evidence>
<evidence type="ECO:0000313" key="1">
    <source>
        <dbReference type="EMBL" id="QXE25022.1"/>
    </source>
</evidence>